<dbReference type="InterPro" id="IPR029052">
    <property type="entry name" value="Metallo-depent_PP-like"/>
</dbReference>
<gene>
    <name evidence="2" type="ORF">BLNAU_17619</name>
</gene>
<sequence length="1038" mass="116925">MCLASFVFVQHILCNIDTVRIIHTTDIHGWIGGHPHDKAHSGNLGDLYNFVIHQKEQAKSNEFVVMFDTGDFVQGTAYSDATHPAGTFIMSCLKMLPYDALTLGNHDVRHSEIVDAIANDFTPHWNGTLLGAQCVYSGKRKLTDLYTVIPLPNHAGNILVFGWIYYFDKTASNIELTPWDDYIKDPRFLSAFETPNIKLVVNLCHISTISSLVTKLEKFVANSLPDVPQVSLTGHTHLQFTKSSDNRYTMESGSYLKTVGVLDVKLGKKKASFKQESVEFNIQNLSSFCGISESKWETAGGAYIKQTIAAKAEELNLAHIIGYAQTEYSMTPKLTSRSKNVYGLMVEKVLPELGPHTKGQLQSTTNRPVYFLDILLVREKIYKGPVNVFDLYACDPFNYEFYGYANVSGTHLKKVINMLLPPPEDDLDSDPFVPTRIYYYWTDTSIKSDQFYDVYLVATNENDLRKRFEKVAPGKIPYSSTRCLHIPKLAAQKRKKQFGDFNSIEAFLRHLCGECKPLRPLMLDSLQVLAKESDWALSTILDVEYIRPLEEYCEQTEPCDVPISLPQLLLLIELKVPSASTDTSSKRVHFAERLCSMLAERVSEMKSLFIESSPGDPTNSALSATPPENSPHLTRDTALELLCEGLALLDSIKLNRSSIVEKNFATKILLNVESSDFLNLIPSLLQIIWCLTNESTTSADDREYIYSQTCLIDKLTPSLRLDTPFLHPLLFFYRNMLIGRESDQLFDPILISVLKLVSSMTDYTAFLSIPRIDSAVFTSPLNDAISIIDDLVGPIFDRTHLLMESSFLQDCNKFLIDPRYSLEHYSVIRILYRLTYLDYPDVSPSYIAYHFESSSTATTVFQTFKQISQTREYGSSDNILFFCVRMIVNLICGSDSLALSFLNAGLITILQNLLSAVSQAVYTEIMYIFTNLSDCGVDVVTKTLISGNIPCYLAHFLGRITDPHDLSTLLASVERFAIFSEKSAQMSEIAHLRFDSTFFQQAAESDLPNLVSSLISHKDEKVKHYAEKALTALTDFEK</sequence>
<dbReference type="SUPFAM" id="SSF56300">
    <property type="entry name" value="Metallo-dependent phosphatases"/>
    <property type="match status" value="1"/>
</dbReference>
<comment type="caution">
    <text evidence="2">The sequence shown here is derived from an EMBL/GenBank/DDBJ whole genome shotgun (WGS) entry which is preliminary data.</text>
</comment>
<feature type="domain" description="Calcineurin-like phosphoesterase" evidence="1">
    <location>
        <begin position="20"/>
        <end position="237"/>
    </location>
</feature>
<dbReference type="InterPro" id="IPR004843">
    <property type="entry name" value="Calcineurin-like_PHP"/>
</dbReference>
<dbReference type="InterPro" id="IPR036907">
    <property type="entry name" value="5'-Nucleotdase_C_sf"/>
</dbReference>
<dbReference type="Gene3D" id="3.60.21.10">
    <property type="match status" value="1"/>
</dbReference>
<dbReference type="EMBL" id="JARBJD010000200">
    <property type="protein sequence ID" value="KAK2947469.1"/>
    <property type="molecule type" value="Genomic_DNA"/>
</dbReference>
<name>A0ABQ9X9B5_9EUKA</name>
<evidence type="ECO:0000259" key="1">
    <source>
        <dbReference type="Pfam" id="PF00149"/>
    </source>
</evidence>
<dbReference type="Gene3D" id="1.25.10.10">
    <property type="entry name" value="Leucine-rich Repeat Variant"/>
    <property type="match status" value="1"/>
</dbReference>
<accession>A0ABQ9X9B5</accession>
<dbReference type="PANTHER" id="PTHR11575:SF22">
    <property type="entry name" value="ADL392WP"/>
    <property type="match status" value="1"/>
</dbReference>
<evidence type="ECO:0000313" key="2">
    <source>
        <dbReference type="EMBL" id="KAK2947469.1"/>
    </source>
</evidence>
<dbReference type="Pfam" id="PF00149">
    <property type="entry name" value="Metallophos"/>
    <property type="match status" value="1"/>
</dbReference>
<dbReference type="Gene3D" id="3.90.780.10">
    <property type="entry name" value="5'-Nucleotidase, C-terminal domain"/>
    <property type="match status" value="1"/>
</dbReference>
<dbReference type="Proteomes" id="UP001281761">
    <property type="component" value="Unassembled WGS sequence"/>
</dbReference>
<dbReference type="SUPFAM" id="SSF55816">
    <property type="entry name" value="5'-nucleotidase (syn. UDP-sugar hydrolase), C-terminal domain"/>
    <property type="match status" value="1"/>
</dbReference>
<dbReference type="InterPro" id="IPR016024">
    <property type="entry name" value="ARM-type_fold"/>
</dbReference>
<dbReference type="SUPFAM" id="SSF48371">
    <property type="entry name" value="ARM repeat"/>
    <property type="match status" value="1"/>
</dbReference>
<keyword evidence="3" id="KW-1185">Reference proteome</keyword>
<dbReference type="InterPro" id="IPR011989">
    <property type="entry name" value="ARM-like"/>
</dbReference>
<organism evidence="2 3">
    <name type="scientific">Blattamonas nauphoetae</name>
    <dbReference type="NCBI Taxonomy" id="2049346"/>
    <lineage>
        <taxon>Eukaryota</taxon>
        <taxon>Metamonada</taxon>
        <taxon>Preaxostyla</taxon>
        <taxon>Oxymonadida</taxon>
        <taxon>Blattamonas</taxon>
    </lineage>
</organism>
<protein>
    <submittedName>
        <fullName evidence="2">5' nucleotidase family protein</fullName>
    </submittedName>
</protein>
<evidence type="ECO:0000313" key="3">
    <source>
        <dbReference type="Proteomes" id="UP001281761"/>
    </source>
</evidence>
<proteinExistence type="predicted"/>
<dbReference type="PANTHER" id="PTHR11575">
    <property type="entry name" value="5'-NUCLEOTIDASE-RELATED"/>
    <property type="match status" value="1"/>
</dbReference>
<reference evidence="2 3" key="1">
    <citation type="journal article" date="2022" name="bioRxiv">
        <title>Genomics of Preaxostyla Flagellates Illuminates Evolutionary Transitions and the Path Towards Mitochondrial Loss.</title>
        <authorList>
            <person name="Novak L.V.F."/>
            <person name="Treitli S.C."/>
            <person name="Pyrih J."/>
            <person name="Halakuc P."/>
            <person name="Pipaliya S.V."/>
            <person name="Vacek V."/>
            <person name="Brzon O."/>
            <person name="Soukal P."/>
            <person name="Eme L."/>
            <person name="Dacks J.B."/>
            <person name="Karnkowska A."/>
            <person name="Elias M."/>
            <person name="Hampl V."/>
        </authorList>
    </citation>
    <scope>NUCLEOTIDE SEQUENCE [LARGE SCALE GENOMIC DNA]</scope>
    <source>
        <strain evidence="2">NAU3</strain>
        <tissue evidence="2">Gut</tissue>
    </source>
</reference>
<dbReference type="InterPro" id="IPR006179">
    <property type="entry name" value="5_nucleotidase/apyrase"/>
</dbReference>